<dbReference type="KEGG" id="taci:TDSAC_1754"/>
<name>A0A2R4W2X0_THEAF</name>
<dbReference type="EMBL" id="CP020921">
    <property type="protein sequence ID" value="AWB11090.1"/>
    <property type="molecule type" value="Genomic_DNA"/>
</dbReference>
<feature type="chain" id="PRO_5038332448" evidence="1">
    <location>
        <begin position="23"/>
        <end position="416"/>
    </location>
</feature>
<keyword evidence="1" id="KW-0732">Signal</keyword>
<organism evidence="2 3">
    <name type="scientific">Thermodesulfobium acidiphilum</name>
    <dbReference type="NCBI Taxonomy" id="1794699"/>
    <lineage>
        <taxon>Bacteria</taxon>
        <taxon>Pseudomonadati</taxon>
        <taxon>Thermodesulfobiota</taxon>
        <taxon>Thermodesulfobiia</taxon>
        <taxon>Thermodesulfobiales</taxon>
        <taxon>Thermodesulfobiaceae</taxon>
        <taxon>Thermodesulfobium</taxon>
    </lineage>
</organism>
<sequence length="416" mass="47210">MRLKILLLAFLVFCALVLKANASPANEKKAVILPYLAETTFLDEDPGYSESQIRAFDNTLPGYSLKYMDADDVKLFEKKFNGINKEFIMSCAYFALGNVNNDDIVVLPIIHLVDIVNLPNLIFDKYEINIWLEIRIYNAKTGDLIYGVAQRNIKTFNSGPVKYLPGGFPQRFREVNYLKYLHSEIKVALKPFLSGVRALNAPYYPLGRKTLGVVPSIIVFPPQAKNGIYLASYEETPFPMKMFVDSLKKYKSDVMLLSFQDVAAFNPADMSTDSRAFIADKMGFRPEETLFLVTTISHVPNFPQPLLLPQPIASSPGAVLDLLSLPSFGGSWWIGRFLSLSPKKKILMDVNFKLIDVEGKMVWSDNIKKEISFRLHQNETWVTRKQILFEEGKVLSDLIPEIWPDINNAINNWSTE</sequence>
<evidence type="ECO:0000256" key="1">
    <source>
        <dbReference type="SAM" id="SignalP"/>
    </source>
</evidence>
<feature type="signal peptide" evidence="1">
    <location>
        <begin position="1"/>
        <end position="22"/>
    </location>
</feature>
<proteinExistence type="predicted"/>
<reference evidence="2 3" key="1">
    <citation type="submission" date="2017-04" db="EMBL/GenBank/DDBJ databases">
        <title>Genomic insights into metabolism of Thermodesulfobium acidiphilum.</title>
        <authorList>
            <person name="Toshchakov S.V."/>
            <person name="Frolov E.N."/>
            <person name="Kublanov I.V."/>
            <person name="Samarov N.I."/>
            <person name="Novikov A."/>
            <person name="Lebedinsky A.V."/>
            <person name="Bonch-Osmolovskaya E.A."/>
            <person name="Chernyh N.A."/>
        </authorList>
    </citation>
    <scope>NUCLEOTIDE SEQUENCE [LARGE SCALE GENOMIC DNA]</scope>
    <source>
        <strain evidence="2 3">3127-1</strain>
    </source>
</reference>
<accession>A0A2R4W2X0</accession>
<evidence type="ECO:0000313" key="2">
    <source>
        <dbReference type="EMBL" id="AWB11090.1"/>
    </source>
</evidence>
<protein>
    <submittedName>
        <fullName evidence="2">Uncharacterized protein</fullName>
    </submittedName>
</protein>
<keyword evidence="3" id="KW-1185">Reference proteome</keyword>
<dbReference type="AlphaFoldDB" id="A0A2R4W2X0"/>
<dbReference type="Proteomes" id="UP000244792">
    <property type="component" value="Chromosome"/>
</dbReference>
<dbReference type="OrthoDB" id="9817244at2"/>
<evidence type="ECO:0000313" key="3">
    <source>
        <dbReference type="Proteomes" id="UP000244792"/>
    </source>
</evidence>
<gene>
    <name evidence="2" type="ORF">TDSAC_1754</name>
</gene>